<evidence type="ECO:0000256" key="1">
    <source>
        <dbReference type="ARBA" id="ARBA00002056"/>
    </source>
</evidence>
<comment type="similarity">
    <text evidence="2 11">Belongs to the LpxB family.</text>
</comment>
<keyword evidence="6 11" id="KW-0441">Lipid A biosynthesis</keyword>
<gene>
    <name evidence="11" type="primary">lpxB</name>
    <name evidence="12" type="ORF">PG2T_13840</name>
</gene>
<comment type="function">
    <text evidence="1 11">Condensation of UDP-2,3-diacylglucosamine and 2,3-diacylglucosamine-1-phosphate to form lipid A disaccharide, a precursor of lipid A, a phosphorylated glycolipid that anchors the lipopolysaccharide to the outer membrane of the cell.</text>
</comment>
<dbReference type="Proteomes" id="UP000092952">
    <property type="component" value="Chromosome"/>
</dbReference>
<dbReference type="UniPathway" id="UPA00973"/>
<dbReference type="GO" id="GO:0005543">
    <property type="term" value="F:phospholipid binding"/>
    <property type="evidence" value="ECO:0007669"/>
    <property type="project" value="TreeGrafter"/>
</dbReference>
<evidence type="ECO:0000256" key="9">
    <source>
        <dbReference type="ARBA" id="ARBA00023098"/>
    </source>
</evidence>
<dbReference type="PANTHER" id="PTHR30372:SF4">
    <property type="entry name" value="LIPID-A-DISACCHARIDE SYNTHASE, MITOCHONDRIAL-RELATED"/>
    <property type="match status" value="1"/>
</dbReference>
<dbReference type="OrthoDB" id="9801642at2"/>
<dbReference type="NCBIfam" id="TIGR00215">
    <property type="entry name" value="lpxB"/>
    <property type="match status" value="1"/>
</dbReference>
<dbReference type="Pfam" id="PF02684">
    <property type="entry name" value="LpxB"/>
    <property type="match status" value="1"/>
</dbReference>
<dbReference type="InParanoid" id="A0A1B1YX09"/>
<dbReference type="EC" id="2.4.1.182" evidence="3 11"/>
<dbReference type="SUPFAM" id="SSF53756">
    <property type="entry name" value="UDP-Glycosyltransferase/glycogen phosphorylase"/>
    <property type="match status" value="1"/>
</dbReference>
<comment type="pathway">
    <text evidence="11">Bacterial outer membrane biogenesis; LPS lipid A biosynthesis.</text>
</comment>
<keyword evidence="13" id="KW-1185">Reference proteome</keyword>
<evidence type="ECO:0000256" key="10">
    <source>
        <dbReference type="ARBA" id="ARBA00048975"/>
    </source>
</evidence>
<evidence type="ECO:0000313" key="13">
    <source>
        <dbReference type="Proteomes" id="UP000092952"/>
    </source>
</evidence>
<sequence length="385" mass="41115">MNSGRLRVGLIAGEPSGDALGAALIGALRRQMPHVECFGVAGPAMRAAGCRALYPAEDLAVMGIVEVLAHLPRLLRIRRGLLRQLRADPPDVLVGIDAPDFNLPVEARLRRAGVRTVHYVSPSVWAWRERRVKQIAAAVDRMLTLFPFEARFYERHGVPVTQVGHPLQATLRPIDPAVARAALGLPPPGPNSLPVLALLPGSRAGEYRRLAPLFLATAQWLREQGRPCHLLLPLVNQAARTAVEAQLRRTGAGLSCTLIDGRAQEVMAAADAVLLASGTATLEAMLLGRPMVVAYRLAPLTYAIARRLVRTPHVAIPNLLAGRAVVPEFIQHAATPAALGAAIAHLLEPATGAAMRAELAALRPPQTEDPAELAARAVLEVAGWT</sequence>
<evidence type="ECO:0000256" key="7">
    <source>
        <dbReference type="ARBA" id="ARBA00022676"/>
    </source>
</evidence>
<dbReference type="HAMAP" id="MF_00392">
    <property type="entry name" value="LpxB"/>
    <property type="match status" value="1"/>
</dbReference>
<dbReference type="InterPro" id="IPR003835">
    <property type="entry name" value="Glyco_trans_19"/>
</dbReference>
<keyword evidence="8 11" id="KW-0808">Transferase</keyword>
<evidence type="ECO:0000256" key="5">
    <source>
        <dbReference type="ARBA" id="ARBA00022516"/>
    </source>
</evidence>
<dbReference type="PANTHER" id="PTHR30372">
    <property type="entry name" value="LIPID-A-DISACCHARIDE SYNTHASE"/>
    <property type="match status" value="1"/>
</dbReference>
<keyword evidence="5 11" id="KW-0444">Lipid biosynthesis</keyword>
<dbReference type="GO" id="GO:0009245">
    <property type="term" value="P:lipid A biosynthetic process"/>
    <property type="evidence" value="ECO:0007669"/>
    <property type="project" value="UniProtKB-UniRule"/>
</dbReference>
<comment type="catalytic activity">
    <reaction evidence="10 11">
        <text>a lipid X + a UDP-2-N,3-O-bis[(3R)-3-hydroxyacyl]-alpha-D-glucosamine = a lipid A disaccharide + UDP + H(+)</text>
        <dbReference type="Rhea" id="RHEA:67828"/>
        <dbReference type="ChEBI" id="CHEBI:15378"/>
        <dbReference type="ChEBI" id="CHEBI:58223"/>
        <dbReference type="ChEBI" id="CHEBI:137748"/>
        <dbReference type="ChEBI" id="CHEBI:176338"/>
        <dbReference type="ChEBI" id="CHEBI:176343"/>
        <dbReference type="EC" id="2.4.1.182"/>
    </reaction>
</comment>
<protein>
    <recommendedName>
        <fullName evidence="4 11">Lipid-A-disaccharide synthase</fullName>
        <ecNumber evidence="3 11">2.4.1.182</ecNumber>
    </recommendedName>
</protein>
<dbReference type="STRING" id="1810504.PG2T_13840"/>
<keyword evidence="9 11" id="KW-0443">Lipid metabolism</keyword>
<dbReference type="AlphaFoldDB" id="A0A1B1YX09"/>
<accession>A0A1B1YX09</accession>
<evidence type="ECO:0000256" key="11">
    <source>
        <dbReference type="HAMAP-Rule" id="MF_00392"/>
    </source>
</evidence>
<dbReference type="EMBL" id="CP014671">
    <property type="protein sequence ID" value="ANX05153.1"/>
    <property type="molecule type" value="Genomic_DNA"/>
</dbReference>
<dbReference type="GO" id="GO:0016020">
    <property type="term" value="C:membrane"/>
    <property type="evidence" value="ECO:0007669"/>
    <property type="project" value="GOC"/>
</dbReference>
<dbReference type="RefSeq" id="WP_068806743.1">
    <property type="nucleotide sequence ID" value="NZ_CP014671.1"/>
</dbReference>
<keyword evidence="7 11" id="KW-0328">Glycosyltransferase</keyword>
<organism evidence="12 13">
    <name type="scientific">Immundisolibacter cernigliae</name>
    <dbReference type="NCBI Taxonomy" id="1810504"/>
    <lineage>
        <taxon>Bacteria</taxon>
        <taxon>Pseudomonadati</taxon>
        <taxon>Pseudomonadota</taxon>
        <taxon>Gammaproteobacteria</taxon>
        <taxon>Immundisolibacterales</taxon>
        <taxon>Immundisolibacteraceae</taxon>
        <taxon>Immundisolibacter</taxon>
    </lineage>
</organism>
<evidence type="ECO:0000313" key="12">
    <source>
        <dbReference type="EMBL" id="ANX05153.1"/>
    </source>
</evidence>
<dbReference type="KEGG" id="gbi:PG2T_13840"/>
<proteinExistence type="inferred from homology"/>
<name>A0A1B1YX09_9GAMM</name>
<evidence type="ECO:0000256" key="2">
    <source>
        <dbReference type="ARBA" id="ARBA00007868"/>
    </source>
</evidence>
<evidence type="ECO:0000256" key="6">
    <source>
        <dbReference type="ARBA" id="ARBA00022556"/>
    </source>
</evidence>
<dbReference type="FunCoup" id="A0A1B1YX09">
    <property type="interactions" value="319"/>
</dbReference>
<evidence type="ECO:0000256" key="8">
    <source>
        <dbReference type="ARBA" id="ARBA00022679"/>
    </source>
</evidence>
<reference evidence="13" key="1">
    <citation type="submission" date="2016-03" db="EMBL/GenBank/DDBJ databases">
        <title>Complete genome sequence of Solimmundus cernigliae, representing a novel lineage of polycyclic aromatic hydrocarbon degraders within the Gammaproteobacteria.</title>
        <authorList>
            <person name="Singleton D.R."/>
            <person name="Dickey A.N."/>
            <person name="Scholl E.H."/>
            <person name="Wright F.A."/>
            <person name="Aitken M.D."/>
        </authorList>
    </citation>
    <scope>NUCLEOTIDE SEQUENCE [LARGE SCALE GENOMIC DNA]</scope>
    <source>
        <strain evidence="13">TR3.2</strain>
    </source>
</reference>
<evidence type="ECO:0000256" key="4">
    <source>
        <dbReference type="ARBA" id="ARBA00020902"/>
    </source>
</evidence>
<dbReference type="GO" id="GO:0008915">
    <property type="term" value="F:lipid-A-disaccharide synthase activity"/>
    <property type="evidence" value="ECO:0007669"/>
    <property type="project" value="UniProtKB-UniRule"/>
</dbReference>
<evidence type="ECO:0000256" key="3">
    <source>
        <dbReference type="ARBA" id="ARBA00012687"/>
    </source>
</evidence>